<gene>
    <name evidence="2" type="ORF">PUN28_003824</name>
</gene>
<accession>A0AAW2GPB0</accession>
<evidence type="ECO:0000256" key="1">
    <source>
        <dbReference type="SAM" id="MobiDB-lite"/>
    </source>
</evidence>
<comment type="caution">
    <text evidence="2">The sequence shown here is derived from an EMBL/GenBank/DDBJ whole genome shotgun (WGS) entry which is preliminary data.</text>
</comment>
<sequence>MKKTAAQSSGIRLESREFDEDDFPRGLGKSWKLKKISPMPILIAVTAIALCDLQSTEEASRFKHRTVYEDTSHTFNSRAISLGGRKFPIASLCNYVARERKKKARTGKKPDVKKKWQAGRSSYRRARRHRDVSERFNRQARARKGN</sequence>
<feature type="compositionally biased region" description="Basic residues" evidence="1">
    <location>
        <begin position="115"/>
        <end position="130"/>
    </location>
</feature>
<evidence type="ECO:0000313" key="2">
    <source>
        <dbReference type="EMBL" id="KAL0128716.1"/>
    </source>
</evidence>
<dbReference type="AlphaFoldDB" id="A0AAW2GPB0"/>
<name>A0AAW2GPB0_9HYME</name>
<evidence type="ECO:0000313" key="3">
    <source>
        <dbReference type="Proteomes" id="UP001430953"/>
    </source>
</evidence>
<organism evidence="2 3">
    <name type="scientific">Cardiocondyla obscurior</name>
    <dbReference type="NCBI Taxonomy" id="286306"/>
    <lineage>
        <taxon>Eukaryota</taxon>
        <taxon>Metazoa</taxon>
        <taxon>Ecdysozoa</taxon>
        <taxon>Arthropoda</taxon>
        <taxon>Hexapoda</taxon>
        <taxon>Insecta</taxon>
        <taxon>Pterygota</taxon>
        <taxon>Neoptera</taxon>
        <taxon>Endopterygota</taxon>
        <taxon>Hymenoptera</taxon>
        <taxon>Apocrita</taxon>
        <taxon>Aculeata</taxon>
        <taxon>Formicoidea</taxon>
        <taxon>Formicidae</taxon>
        <taxon>Myrmicinae</taxon>
        <taxon>Cardiocondyla</taxon>
    </lineage>
</organism>
<keyword evidence="3" id="KW-1185">Reference proteome</keyword>
<feature type="region of interest" description="Disordered" evidence="1">
    <location>
        <begin position="100"/>
        <end position="146"/>
    </location>
</feature>
<dbReference type="EMBL" id="JADYXP020000003">
    <property type="protein sequence ID" value="KAL0128716.1"/>
    <property type="molecule type" value="Genomic_DNA"/>
</dbReference>
<reference evidence="2 3" key="1">
    <citation type="submission" date="2023-03" db="EMBL/GenBank/DDBJ databases">
        <title>High recombination rates correlate with genetic variation in Cardiocondyla obscurior ants.</title>
        <authorList>
            <person name="Errbii M."/>
        </authorList>
    </citation>
    <scope>NUCLEOTIDE SEQUENCE [LARGE SCALE GENOMIC DNA]</scope>
    <source>
        <strain evidence="2">Alpha-2009</strain>
        <tissue evidence="2">Whole body</tissue>
    </source>
</reference>
<dbReference type="Proteomes" id="UP001430953">
    <property type="component" value="Unassembled WGS sequence"/>
</dbReference>
<protein>
    <submittedName>
        <fullName evidence="2">Uncharacterized protein</fullName>
    </submittedName>
</protein>
<proteinExistence type="predicted"/>